<protein>
    <recommendedName>
        <fullName evidence="3">THUMP domain-containing protein</fullName>
    </recommendedName>
</protein>
<dbReference type="Gene3D" id="3.30.2130.30">
    <property type="match status" value="1"/>
</dbReference>
<accession>A0A3B1D544</accession>
<dbReference type="Pfam" id="PF22020">
    <property type="entry name" value="RlmL_1st"/>
    <property type="match status" value="1"/>
</dbReference>
<dbReference type="PROSITE" id="PS00092">
    <property type="entry name" value="N6_MTASE"/>
    <property type="match status" value="1"/>
</dbReference>
<name>A0A3B1D544_9ZZZZ</name>
<dbReference type="Pfam" id="PF01170">
    <property type="entry name" value="UPF0020"/>
    <property type="match status" value="1"/>
</dbReference>
<dbReference type="CDD" id="cd11715">
    <property type="entry name" value="THUMP_AdoMetMT"/>
    <property type="match status" value="1"/>
</dbReference>
<dbReference type="InterPro" id="IPR029063">
    <property type="entry name" value="SAM-dependent_MTases_sf"/>
</dbReference>
<reference evidence="4" key="1">
    <citation type="submission" date="2018-06" db="EMBL/GenBank/DDBJ databases">
        <authorList>
            <person name="Zhirakovskaya E."/>
        </authorList>
    </citation>
    <scope>NUCLEOTIDE SEQUENCE</scope>
</reference>
<dbReference type="EMBL" id="UOGH01000010">
    <property type="protein sequence ID" value="VAX26825.1"/>
    <property type="molecule type" value="Genomic_DNA"/>
</dbReference>
<evidence type="ECO:0000256" key="2">
    <source>
        <dbReference type="ARBA" id="ARBA00022679"/>
    </source>
</evidence>
<keyword evidence="2" id="KW-0808">Transferase</keyword>
<evidence type="ECO:0000256" key="1">
    <source>
        <dbReference type="ARBA" id="ARBA00022603"/>
    </source>
</evidence>
<dbReference type="PANTHER" id="PTHR47313">
    <property type="entry name" value="RIBOSOMAL RNA LARGE SUBUNIT METHYLTRANSFERASE K/L"/>
    <property type="match status" value="1"/>
</dbReference>
<dbReference type="Gene3D" id="3.40.50.150">
    <property type="entry name" value="Vaccinia Virus protein VP39"/>
    <property type="match status" value="1"/>
</dbReference>
<organism evidence="4">
    <name type="scientific">hydrothermal vent metagenome</name>
    <dbReference type="NCBI Taxonomy" id="652676"/>
    <lineage>
        <taxon>unclassified sequences</taxon>
        <taxon>metagenomes</taxon>
        <taxon>ecological metagenomes</taxon>
    </lineage>
</organism>
<evidence type="ECO:0000313" key="4">
    <source>
        <dbReference type="EMBL" id="VAX26825.1"/>
    </source>
</evidence>
<keyword evidence="1" id="KW-0489">Methyltransferase</keyword>
<proteinExistence type="predicted"/>
<dbReference type="AlphaFoldDB" id="A0A3B1D544"/>
<dbReference type="InterPro" id="IPR004114">
    <property type="entry name" value="THUMP_dom"/>
</dbReference>
<feature type="domain" description="THUMP" evidence="3">
    <location>
        <begin position="49"/>
        <end position="160"/>
    </location>
</feature>
<dbReference type="SMART" id="SM00981">
    <property type="entry name" value="THUMP"/>
    <property type="match status" value="1"/>
</dbReference>
<dbReference type="GO" id="GO:0070043">
    <property type="term" value="F:rRNA (guanine-N7-)-methyltransferase activity"/>
    <property type="evidence" value="ECO:0007669"/>
    <property type="project" value="TreeGrafter"/>
</dbReference>
<dbReference type="InterPro" id="IPR000241">
    <property type="entry name" value="RlmKL-like_Mtase"/>
</dbReference>
<dbReference type="GO" id="GO:0003723">
    <property type="term" value="F:RNA binding"/>
    <property type="evidence" value="ECO:0007669"/>
    <property type="project" value="InterPro"/>
</dbReference>
<dbReference type="Pfam" id="PF02926">
    <property type="entry name" value="THUMP"/>
    <property type="match status" value="1"/>
</dbReference>
<dbReference type="SUPFAM" id="SSF53335">
    <property type="entry name" value="S-adenosyl-L-methionine-dependent methyltransferases"/>
    <property type="match status" value="1"/>
</dbReference>
<dbReference type="InterPro" id="IPR002052">
    <property type="entry name" value="DNA_methylase_N6_adenine_CS"/>
</dbReference>
<evidence type="ECO:0000259" key="3">
    <source>
        <dbReference type="PROSITE" id="PS51165"/>
    </source>
</evidence>
<dbReference type="PROSITE" id="PS51165">
    <property type="entry name" value="THUMP"/>
    <property type="match status" value="1"/>
</dbReference>
<gene>
    <name evidence="4" type="ORF">MNBD_NITROSPIRAE02-753</name>
</gene>
<dbReference type="PANTHER" id="PTHR47313:SF1">
    <property type="entry name" value="RIBOSOMAL RNA LARGE SUBUNIT METHYLTRANSFERASE K_L"/>
    <property type="match status" value="1"/>
</dbReference>
<dbReference type="GO" id="GO:0008990">
    <property type="term" value="F:rRNA (guanine-N2-)-methyltransferase activity"/>
    <property type="evidence" value="ECO:0007669"/>
    <property type="project" value="TreeGrafter"/>
</dbReference>
<sequence>MYEYQKTNSFFAQIADGIKELGARELSELGAEAIIPEYSGIHFNADKETLYRINYAARLASKILAPLISFNCRSTDQLYKRAKQINWADFISLEKTFAVFGNVSNSQINNSHYASLCLKDAIVDSFREITGKRPDIDPKNPDVWLNLYIRKDKATISLDTSGGSLHRRGYRKEALAAPMQETVAAAIIRYAEWNGSVPLYDPMCGSGTLLCEALMHYCRIPAGIYRKHFGFEYLPDYDRSVWTMVRKELDRQIRELPDGLISGSDLSPKAVEISRINTRSLQYGDKVRLQALDLRESKGLKNGVIITNPPYGIRMGKKEELELLYKSLGDFLKKKCTGSTAYIYFGERELIKKLGLRATWKKPLKTGGLDGRLVKYELF</sequence>
<dbReference type="InterPro" id="IPR054170">
    <property type="entry name" value="RlmL_1st"/>
</dbReference>